<reference evidence="3" key="1">
    <citation type="journal article" date="2023" name="PhytoFront">
        <title>Draft Genome Resources of Seven Strains of Tilletia horrida, Causal Agent of Kernel Smut of Rice.</title>
        <authorList>
            <person name="Khanal S."/>
            <person name="Antony Babu S."/>
            <person name="Zhou X.G."/>
        </authorList>
    </citation>
    <scope>NUCLEOTIDE SEQUENCE</scope>
    <source>
        <strain evidence="3">TX6</strain>
    </source>
</reference>
<feature type="region of interest" description="Disordered" evidence="1">
    <location>
        <begin position="120"/>
        <end position="143"/>
    </location>
</feature>
<evidence type="ECO:0000259" key="2">
    <source>
        <dbReference type="Pfam" id="PF25534"/>
    </source>
</evidence>
<dbReference type="Proteomes" id="UP001176517">
    <property type="component" value="Unassembled WGS sequence"/>
</dbReference>
<dbReference type="Pfam" id="PF25534">
    <property type="entry name" value="DUF7918"/>
    <property type="match status" value="1"/>
</dbReference>
<evidence type="ECO:0000256" key="1">
    <source>
        <dbReference type="SAM" id="MobiDB-lite"/>
    </source>
</evidence>
<protein>
    <recommendedName>
        <fullName evidence="2">DUF7918 domain-containing protein</fullName>
    </recommendedName>
</protein>
<feature type="domain" description="DUF7918" evidence="2">
    <location>
        <begin position="14"/>
        <end position="146"/>
    </location>
</feature>
<feature type="compositionally biased region" description="Basic and acidic residues" evidence="1">
    <location>
        <begin position="269"/>
        <end position="279"/>
    </location>
</feature>
<keyword evidence="4" id="KW-1185">Reference proteome</keyword>
<dbReference type="EMBL" id="JAPDMZ010000268">
    <property type="protein sequence ID" value="KAK0544695.1"/>
    <property type="molecule type" value="Genomic_DNA"/>
</dbReference>
<evidence type="ECO:0000313" key="3">
    <source>
        <dbReference type="EMBL" id="KAK0544695.1"/>
    </source>
</evidence>
<dbReference type="AlphaFoldDB" id="A0AAN6GM23"/>
<gene>
    <name evidence="3" type="ORF">OC846_005968</name>
</gene>
<organism evidence="3 4">
    <name type="scientific">Tilletia horrida</name>
    <dbReference type="NCBI Taxonomy" id="155126"/>
    <lineage>
        <taxon>Eukaryota</taxon>
        <taxon>Fungi</taxon>
        <taxon>Dikarya</taxon>
        <taxon>Basidiomycota</taxon>
        <taxon>Ustilaginomycotina</taxon>
        <taxon>Exobasidiomycetes</taxon>
        <taxon>Tilletiales</taxon>
        <taxon>Tilletiaceae</taxon>
        <taxon>Tilletia</taxon>
    </lineage>
</organism>
<name>A0AAN6GM23_9BASI</name>
<feature type="region of interest" description="Disordered" evidence="1">
    <location>
        <begin position="208"/>
        <end position="309"/>
    </location>
</feature>
<accession>A0AAN6GM23</accession>
<feature type="compositionally biased region" description="Basic and acidic residues" evidence="1">
    <location>
        <begin position="245"/>
        <end position="262"/>
    </location>
</feature>
<evidence type="ECO:0000313" key="4">
    <source>
        <dbReference type="Proteomes" id="UP001176517"/>
    </source>
</evidence>
<feature type="compositionally biased region" description="Acidic residues" evidence="1">
    <location>
        <begin position="127"/>
        <end position="143"/>
    </location>
</feature>
<proteinExistence type="predicted"/>
<sequence length="309" mass="34949">MLDGRGRPRTLYGTKKDRRTVECYVGAKEGEAFQVQVEGRPAANSCHEASFYVGEHCVSQISLGWGPFDHTASDCRVSAHDVCSLLFAKLTTTDNPDNGIRDAEEVARLGSIRMSVQRLVDVREELTPEEPSEDEDDDDEDAEELLPSHTIYEKAQKVGAIGFAAGPKRTRKMEAKYHLCGTPDPAFEQIDFIFHCMTRVGLQVKNLIPGKRRQKGGQSQYSTRMPPDMQKIKKEHGERKRRRREREARDHERDDTDAEKAALKRKLQKLKERKAELQRQEGSSSRAKVEPVAFDFTQGGTAHEPILVE</sequence>
<dbReference type="InterPro" id="IPR057678">
    <property type="entry name" value="DUF7918"/>
</dbReference>
<comment type="caution">
    <text evidence="3">The sequence shown here is derived from an EMBL/GenBank/DDBJ whole genome shotgun (WGS) entry which is preliminary data.</text>
</comment>